<sequence>MRSYLTTTLLVLGLMVSVVLGAYVYWSYVDAARPDAGFSRTASQAQEGEGSVAAPGSSGETAAGPIDSIFIHRATSENISSNSTYLNNRLINGNPDVILSVTQNWNPHAGSGRYNDHSVGVWYDPGRKRWAIFNQDRAPMPERAAFNVVVAAAPTGTR</sequence>
<proteinExistence type="predicted"/>
<evidence type="ECO:0000259" key="2">
    <source>
        <dbReference type="Pfam" id="PF24249"/>
    </source>
</evidence>
<feature type="domain" description="DUF7452" evidence="2">
    <location>
        <begin position="67"/>
        <end position="150"/>
    </location>
</feature>
<organism evidence="3">
    <name type="scientific">uncultured Rubrobacteraceae bacterium</name>
    <dbReference type="NCBI Taxonomy" id="349277"/>
    <lineage>
        <taxon>Bacteria</taxon>
        <taxon>Bacillati</taxon>
        <taxon>Actinomycetota</taxon>
        <taxon>Rubrobacteria</taxon>
        <taxon>Rubrobacterales</taxon>
        <taxon>Rubrobacteraceae</taxon>
        <taxon>environmental samples</taxon>
    </lineage>
</organism>
<dbReference type="InterPro" id="IPR055875">
    <property type="entry name" value="DUF7452"/>
</dbReference>
<name>A0A6J4RAG4_9ACTN</name>
<protein>
    <recommendedName>
        <fullName evidence="2">DUF7452 domain-containing protein</fullName>
    </recommendedName>
</protein>
<accession>A0A6J4RAG4</accession>
<gene>
    <name evidence="3" type="ORF">AVDCRST_MAG12-573</name>
</gene>
<dbReference type="AlphaFoldDB" id="A0A6J4RAG4"/>
<feature type="region of interest" description="Disordered" evidence="1">
    <location>
        <begin position="40"/>
        <end position="60"/>
    </location>
</feature>
<reference evidence="3" key="1">
    <citation type="submission" date="2020-02" db="EMBL/GenBank/DDBJ databases">
        <authorList>
            <person name="Meier V. D."/>
        </authorList>
    </citation>
    <scope>NUCLEOTIDE SEQUENCE</scope>
    <source>
        <strain evidence="3">AVDCRST_MAG12</strain>
    </source>
</reference>
<dbReference type="Pfam" id="PF24249">
    <property type="entry name" value="DUF7452"/>
    <property type="match status" value="1"/>
</dbReference>
<evidence type="ECO:0000256" key="1">
    <source>
        <dbReference type="SAM" id="MobiDB-lite"/>
    </source>
</evidence>
<dbReference type="EMBL" id="CADCVK010000098">
    <property type="protein sequence ID" value="CAA9468710.1"/>
    <property type="molecule type" value="Genomic_DNA"/>
</dbReference>
<evidence type="ECO:0000313" key="3">
    <source>
        <dbReference type="EMBL" id="CAA9468710.1"/>
    </source>
</evidence>